<organism evidence="10 11">
    <name type="scientific">Fervidibacillus albus</name>
    <dbReference type="NCBI Taxonomy" id="2980026"/>
    <lineage>
        <taxon>Bacteria</taxon>
        <taxon>Bacillati</taxon>
        <taxon>Bacillota</taxon>
        <taxon>Bacilli</taxon>
        <taxon>Bacillales</taxon>
        <taxon>Bacillaceae</taxon>
        <taxon>Fervidibacillus</taxon>
    </lineage>
</organism>
<keyword evidence="11" id="KW-1185">Reference proteome</keyword>
<dbReference type="RefSeq" id="WP_275416660.1">
    <property type="nucleotide sequence ID" value="NZ_CP106878.1"/>
</dbReference>
<dbReference type="PANTHER" id="PTHR30487">
    <property type="entry name" value="TYPE 4 PREPILIN-LIKE PROTEINS LEADER PEPTIDE-PROCESSING ENZYME"/>
    <property type="match status" value="1"/>
</dbReference>
<dbReference type="Gene3D" id="1.20.120.1220">
    <property type="match status" value="1"/>
</dbReference>
<dbReference type="InterPro" id="IPR010627">
    <property type="entry name" value="Prepilin_pept_A24_N"/>
</dbReference>
<feature type="transmembrane region" description="Helical" evidence="7">
    <location>
        <begin position="127"/>
        <end position="144"/>
    </location>
</feature>
<keyword evidence="3" id="KW-1003">Cell membrane</keyword>
<dbReference type="Proteomes" id="UP001164718">
    <property type="component" value="Chromosome"/>
</dbReference>
<accession>A0A9E8LSN7</accession>
<dbReference type="Pfam" id="PF01478">
    <property type="entry name" value="Peptidase_A24"/>
    <property type="match status" value="1"/>
</dbReference>
<feature type="domain" description="Prepilin type IV endopeptidase peptidase" evidence="8">
    <location>
        <begin position="104"/>
        <end position="208"/>
    </location>
</feature>
<dbReference type="GO" id="GO:0005886">
    <property type="term" value="C:plasma membrane"/>
    <property type="evidence" value="ECO:0007669"/>
    <property type="project" value="UniProtKB-SubCell"/>
</dbReference>
<dbReference type="KEGG" id="faf:OE104_09685"/>
<name>A0A9E8LSN7_9BACI</name>
<reference evidence="10" key="1">
    <citation type="submission" date="2022-09" db="EMBL/GenBank/DDBJ databases">
        <title>Complete Genomes of Fervidibacillus albus and Fervidibacillus halotolerans isolated from tidal flat sediments.</title>
        <authorList>
            <person name="Kwon K.K."/>
            <person name="Yang S.-H."/>
            <person name="Park M.J."/>
            <person name="Oh H.-M."/>
        </authorList>
    </citation>
    <scope>NUCLEOTIDE SEQUENCE</scope>
    <source>
        <strain evidence="10">MEBiC13591</strain>
    </source>
</reference>
<evidence type="ECO:0000256" key="1">
    <source>
        <dbReference type="ARBA" id="ARBA00004651"/>
    </source>
</evidence>
<feature type="transmembrane region" description="Helical" evidence="7">
    <location>
        <begin position="6"/>
        <end position="25"/>
    </location>
</feature>
<dbReference type="InterPro" id="IPR000045">
    <property type="entry name" value="Prepilin_IV_endopep_pep"/>
</dbReference>
<feature type="transmembrane region" description="Helical" evidence="7">
    <location>
        <begin position="74"/>
        <end position="94"/>
    </location>
</feature>
<dbReference type="Pfam" id="PF06750">
    <property type="entry name" value="A24_N_bact"/>
    <property type="match status" value="1"/>
</dbReference>
<feature type="transmembrane region" description="Helical" evidence="7">
    <location>
        <begin position="150"/>
        <end position="167"/>
    </location>
</feature>
<feature type="domain" description="Prepilin peptidase A24 N-terminal" evidence="9">
    <location>
        <begin position="11"/>
        <end position="93"/>
    </location>
</feature>
<evidence type="ECO:0000313" key="11">
    <source>
        <dbReference type="Proteomes" id="UP001164718"/>
    </source>
</evidence>
<keyword evidence="4 7" id="KW-0812">Transmembrane</keyword>
<evidence type="ECO:0000256" key="2">
    <source>
        <dbReference type="ARBA" id="ARBA00005801"/>
    </source>
</evidence>
<dbReference type="PANTHER" id="PTHR30487:SF0">
    <property type="entry name" value="PREPILIN LEADER PEPTIDASE_N-METHYLTRANSFERASE-RELATED"/>
    <property type="match status" value="1"/>
</dbReference>
<feature type="transmembrane region" description="Helical" evidence="7">
    <location>
        <begin position="179"/>
        <end position="212"/>
    </location>
</feature>
<comment type="similarity">
    <text evidence="2">Belongs to the peptidase A24 family.</text>
</comment>
<evidence type="ECO:0000256" key="3">
    <source>
        <dbReference type="ARBA" id="ARBA00022475"/>
    </source>
</evidence>
<gene>
    <name evidence="10" type="ORF">OE104_09685</name>
</gene>
<proteinExistence type="inferred from homology"/>
<evidence type="ECO:0000259" key="9">
    <source>
        <dbReference type="Pfam" id="PF06750"/>
    </source>
</evidence>
<dbReference type="InterPro" id="IPR050882">
    <property type="entry name" value="Prepilin_peptidase/N-MTase"/>
</dbReference>
<dbReference type="GO" id="GO:0006465">
    <property type="term" value="P:signal peptide processing"/>
    <property type="evidence" value="ECO:0007669"/>
    <property type="project" value="TreeGrafter"/>
</dbReference>
<evidence type="ECO:0000256" key="4">
    <source>
        <dbReference type="ARBA" id="ARBA00022692"/>
    </source>
</evidence>
<evidence type="ECO:0000313" key="10">
    <source>
        <dbReference type="EMBL" id="WAA08877.1"/>
    </source>
</evidence>
<protein>
    <submittedName>
        <fullName evidence="10">A24 family peptidase</fullName>
    </submittedName>
</protein>
<dbReference type="EMBL" id="CP106878">
    <property type="protein sequence ID" value="WAA08877.1"/>
    <property type="molecule type" value="Genomic_DNA"/>
</dbReference>
<sequence length="251" mass="28548">MNGWIAFLFFLFGLLFGSFFNVVGIRVPKKESIVFPGSHCTNCQHPLRWYENIPVLSYVFLRGRCRVCRVKISPIYPMMELMTGLLFAFSYIQIGWNDELILTLLFVSLLVIITVSDLYYMVIPNRILLVFFLLFIIYRLINPMEPFWDAYLGAFIGFGILYVLAVISRGGMGGGDIKLFFTIGIVLGTKATIMTLFLASFLGAIVGILIILVKGYKKRTPIPFGPFIAAGALLSYFYTDSIMLWYVDHFL</sequence>
<evidence type="ECO:0000259" key="8">
    <source>
        <dbReference type="Pfam" id="PF01478"/>
    </source>
</evidence>
<evidence type="ECO:0000256" key="5">
    <source>
        <dbReference type="ARBA" id="ARBA00022989"/>
    </source>
</evidence>
<feature type="transmembrane region" description="Helical" evidence="7">
    <location>
        <begin position="224"/>
        <end position="247"/>
    </location>
</feature>
<dbReference type="GO" id="GO:0004190">
    <property type="term" value="F:aspartic-type endopeptidase activity"/>
    <property type="evidence" value="ECO:0007669"/>
    <property type="project" value="InterPro"/>
</dbReference>
<keyword evidence="5 7" id="KW-1133">Transmembrane helix</keyword>
<keyword evidence="6 7" id="KW-0472">Membrane</keyword>
<evidence type="ECO:0000256" key="7">
    <source>
        <dbReference type="SAM" id="Phobius"/>
    </source>
</evidence>
<comment type="subcellular location">
    <subcellularLocation>
        <location evidence="1">Cell membrane</location>
        <topology evidence="1">Multi-pass membrane protein</topology>
    </subcellularLocation>
</comment>
<dbReference type="AlphaFoldDB" id="A0A9E8LSN7"/>
<evidence type="ECO:0000256" key="6">
    <source>
        <dbReference type="ARBA" id="ARBA00023136"/>
    </source>
</evidence>